<feature type="transmembrane region" description="Helical" evidence="1">
    <location>
        <begin position="120"/>
        <end position="142"/>
    </location>
</feature>
<dbReference type="InterPro" id="IPR000160">
    <property type="entry name" value="GGDEF_dom"/>
</dbReference>
<feature type="transmembrane region" description="Helical" evidence="1">
    <location>
        <begin position="6"/>
        <end position="25"/>
    </location>
</feature>
<dbReference type="Pfam" id="PF00990">
    <property type="entry name" value="GGDEF"/>
    <property type="match status" value="1"/>
</dbReference>
<sequence length="386" mass="42290">MGLDPRTLVISASLSALLMAVVFFFQARSFPQRIRGLREWGFAFLTIFAATMLIGLHGRIPDFVSIVLANIALQAGYLACFVGLRRFRERSVDFRPLAALLALNFLLLLYFLYVKDSLEARIAIITASNILICIASLITLLRDRPTAMLRFGEAFTAVFIIAAAAVAALRGAIAIWIDPKLNDVMAATGPQSFDTAAGALCIFALAIGLVLMAYDRLKDELEYLVRHDYLTGTLTRRSFFDLLEAELSRSQRSHCAPALLVLDLDHFKQVNDSHGHQMGDQVLQQFAQVVQGCLRRPDLLGRFGGEEFLVLLPDTPQQAANIVAKRICAAVADACVSGESSGVRYTVSIGVATAEDGIGVEQLLRRADEALYRAKARGRNRVELAA</sequence>
<dbReference type="EMBL" id="MLJW01000182">
    <property type="protein sequence ID" value="OIQ94632.1"/>
    <property type="molecule type" value="Genomic_DNA"/>
</dbReference>
<dbReference type="PROSITE" id="PS50887">
    <property type="entry name" value="GGDEF"/>
    <property type="match status" value="1"/>
</dbReference>
<keyword evidence="1" id="KW-1133">Transmembrane helix</keyword>
<feature type="domain" description="GGDEF" evidence="2">
    <location>
        <begin position="255"/>
        <end position="386"/>
    </location>
</feature>
<keyword evidence="1" id="KW-0472">Membrane</keyword>
<dbReference type="NCBIfam" id="TIGR00254">
    <property type="entry name" value="GGDEF"/>
    <property type="match status" value="1"/>
</dbReference>
<dbReference type="CDD" id="cd01949">
    <property type="entry name" value="GGDEF"/>
    <property type="match status" value="1"/>
</dbReference>
<keyword evidence="1" id="KW-0812">Transmembrane</keyword>
<evidence type="ECO:0000259" key="2">
    <source>
        <dbReference type="PROSITE" id="PS50887"/>
    </source>
</evidence>
<dbReference type="InterPro" id="IPR029787">
    <property type="entry name" value="Nucleotide_cyclase"/>
</dbReference>
<reference evidence="3" key="1">
    <citation type="submission" date="2016-10" db="EMBL/GenBank/DDBJ databases">
        <title>Sequence of Gallionella enrichment culture.</title>
        <authorList>
            <person name="Poehlein A."/>
            <person name="Muehling M."/>
            <person name="Daniel R."/>
        </authorList>
    </citation>
    <scope>NUCLEOTIDE SEQUENCE</scope>
</reference>
<dbReference type="EC" id="2.7.7.65" evidence="3"/>
<feature type="transmembrane region" description="Helical" evidence="1">
    <location>
        <begin position="37"/>
        <end position="57"/>
    </location>
</feature>
<dbReference type="Gene3D" id="3.30.70.270">
    <property type="match status" value="1"/>
</dbReference>
<dbReference type="GO" id="GO:0052621">
    <property type="term" value="F:diguanylate cyclase activity"/>
    <property type="evidence" value="ECO:0007669"/>
    <property type="project" value="UniProtKB-EC"/>
</dbReference>
<dbReference type="InterPro" id="IPR043128">
    <property type="entry name" value="Rev_trsase/Diguanyl_cyclase"/>
</dbReference>
<feature type="transmembrane region" description="Helical" evidence="1">
    <location>
        <begin position="63"/>
        <end position="84"/>
    </location>
</feature>
<feature type="transmembrane region" description="Helical" evidence="1">
    <location>
        <begin position="154"/>
        <end position="177"/>
    </location>
</feature>
<dbReference type="PANTHER" id="PTHR45138">
    <property type="entry name" value="REGULATORY COMPONENTS OF SENSORY TRANSDUCTION SYSTEM"/>
    <property type="match status" value="1"/>
</dbReference>
<organism evidence="3">
    <name type="scientific">mine drainage metagenome</name>
    <dbReference type="NCBI Taxonomy" id="410659"/>
    <lineage>
        <taxon>unclassified sequences</taxon>
        <taxon>metagenomes</taxon>
        <taxon>ecological metagenomes</taxon>
    </lineage>
</organism>
<name>A0A1J5REU9_9ZZZZ</name>
<dbReference type="SUPFAM" id="SSF55073">
    <property type="entry name" value="Nucleotide cyclase"/>
    <property type="match status" value="1"/>
</dbReference>
<evidence type="ECO:0000256" key="1">
    <source>
        <dbReference type="SAM" id="Phobius"/>
    </source>
</evidence>
<protein>
    <submittedName>
        <fullName evidence="3">Putative diguanylate cyclase YdaM</fullName>
        <ecNumber evidence="3">2.7.7.65</ecNumber>
    </submittedName>
</protein>
<dbReference type="FunFam" id="3.30.70.270:FF:000001">
    <property type="entry name" value="Diguanylate cyclase domain protein"/>
    <property type="match status" value="1"/>
</dbReference>
<dbReference type="PANTHER" id="PTHR45138:SF9">
    <property type="entry name" value="DIGUANYLATE CYCLASE DGCM-RELATED"/>
    <property type="match status" value="1"/>
</dbReference>
<feature type="transmembrane region" description="Helical" evidence="1">
    <location>
        <begin position="197"/>
        <end position="214"/>
    </location>
</feature>
<proteinExistence type="predicted"/>
<keyword evidence="3" id="KW-0548">Nucleotidyltransferase</keyword>
<comment type="caution">
    <text evidence="3">The sequence shown here is derived from an EMBL/GenBank/DDBJ whole genome shotgun (WGS) entry which is preliminary data.</text>
</comment>
<feature type="transmembrane region" description="Helical" evidence="1">
    <location>
        <begin position="96"/>
        <end position="114"/>
    </location>
</feature>
<dbReference type="InterPro" id="IPR050469">
    <property type="entry name" value="Diguanylate_Cyclase"/>
</dbReference>
<dbReference type="SMART" id="SM00267">
    <property type="entry name" value="GGDEF"/>
    <property type="match status" value="1"/>
</dbReference>
<accession>A0A1J5REU9</accession>
<keyword evidence="3" id="KW-0808">Transferase</keyword>
<evidence type="ECO:0000313" key="3">
    <source>
        <dbReference type="EMBL" id="OIQ94632.1"/>
    </source>
</evidence>
<gene>
    <name evidence="3" type="primary">ydaM_15</name>
    <name evidence="3" type="ORF">GALL_233880</name>
</gene>
<dbReference type="AlphaFoldDB" id="A0A1J5REU9"/>